<dbReference type="Gene3D" id="1.10.3720.10">
    <property type="entry name" value="MetI-like"/>
    <property type="match status" value="1"/>
</dbReference>
<keyword evidence="2 7" id="KW-0813">Transport</keyword>
<sequence length="281" mass="30658">MTLETPRLRRTRMSARLVVLGAGALVLIAPFLYMLSTSFKPNRLAFEWPPQFIPNPATLANYTQAWGANDFGRYFLNSVFVACFSTVCTTLLAALAAYGFARFRFPLRSVLFWVLMLGLMVPSVVILIPQFLVASALNLNDSLSGLVFFYVGAGVALNTFLLRGFFEGVPEELDESMTLEGAGPVRKFVALYLPLSRPALATSAVFAFLAAWDEFSWAVTSINDPAKYTLPIAIAQFQGQHATSWGLVFAASAIGMLPVLLVYLIGQRHIVTGLQAGALKS</sequence>
<dbReference type="PANTHER" id="PTHR43744:SF8">
    <property type="entry name" value="SN-GLYCEROL-3-PHOSPHATE TRANSPORT SYSTEM PERMEASE PROTEIN UGPE"/>
    <property type="match status" value="1"/>
</dbReference>
<keyword evidence="10" id="KW-1185">Reference proteome</keyword>
<dbReference type="EMBL" id="BAAALS010000005">
    <property type="protein sequence ID" value="GAA1743812.1"/>
    <property type="molecule type" value="Genomic_DNA"/>
</dbReference>
<dbReference type="PROSITE" id="PS50928">
    <property type="entry name" value="ABC_TM1"/>
    <property type="match status" value="1"/>
</dbReference>
<comment type="subcellular location">
    <subcellularLocation>
        <location evidence="1 7">Cell membrane</location>
        <topology evidence="1 7">Multi-pass membrane protein</topology>
    </subcellularLocation>
</comment>
<proteinExistence type="inferred from homology"/>
<keyword evidence="6 7" id="KW-0472">Membrane</keyword>
<feature type="transmembrane region" description="Helical" evidence="7">
    <location>
        <begin position="245"/>
        <end position="265"/>
    </location>
</feature>
<evidence type="ECO:0000259" key="8">
    <source>
        <dbReference type="PROSITE" id="PS50928"/>
    </source>
</evidence>
<name>A0ABN2JZ82_9ACTN</name>
<evidence type="ECO:0000256" key="2">
    <source>
        <dbReference type="ARBA" id="ARBA00022448"/>
    </source>
</evidence>
<dbReference type="PANTHER" id="PTHR43744">
    <property type="entry name" value="ABC TRANSPORTER PERMEASE PROTEIN MG189-RELATED-RELATED"/>
    <property type="match status" value="1"/>
</dbReference>
<comment type="caution">
    <text evidence="9">The sequence shown here is derived from an EMBL/GenBank/DDBJ whole genome shotgun (WGS) entry which is preliminary data.</text>
</comment>
<keyword evidence="5 7" id="KW-1133">Transmembrane helix</keyword>
<feature type="transmembrane region" description="Helical" evidence="7">
    <location>
        <begin position="17"/>
        <end position="35"/>
    </location>
</feature>
<feature type="transmembrane region" description="Helical" evidence="7">
    <location>
        <begin position="145"/>
        <end position="166"/>
    </location>
</feature>
<dbReference type="CDD" id="cd06261">
    <property type="entry name" value="TM_PBP2"/>
    <property type="match status" value="1"/>
</dbReference>
<keyword evidence="3" id="KW-1003">Cell membrane</keyword>
<feature type="transmembrane region" description="Helical" evidence="7">
    <location>
        <begin position="110"/>
        <end position="133"/>
    </location>
</feature>
<comment type="similarity">
    <text evidence="7">Belongs to the binding-protein-dependent transport system permease family.</text>
</comment>
<reference evidence="10" key="1">
    <citation type="journal article" date="2019" name="Int. J. Syst. Evol. Microbiol.">
        <title>The Global Catalogue of Microorganisms (GCM) 10K type strain sequencing project: providing services to taxonomists for standard genome sequencing and annotation.</title>
        <authorList>
            <consortium name="The Broad Institute Genomics Platform"/>
            <consortium name="The Broad Institute Genome Sequencing Center for Infectious Disease"/>
            <person name="Wu L."/>
            <person name="Ma J."/>
        </authorList>
    </citation>
    <scope>NUCLEOTIDE SEQUENCE [LARGE SCALE GENOMIC DNA]</scope>
    <source>
        <strain evidence="10">JCM 13249</strain>
    </source>
</reference>
<feature type="transmembrane region" description="Helical" evidence="7">
    <location>
        <begin position="187"/>
        <end position="212"/>
    </location>
</feature>
<dbReference type="Proteomes" id="UP001500655">
    <property type="component" value="Unassembled WGS sequence"/>
</dbReference>
<dbReference type="InterPro" id="IPR000515">
    <property type="entry name" value="MetI-like"/>
</dbReference>
<accession>A0ABN2JZ82</accession>
<evidence type="ECO:0000256" key="6">
    <source>
        <dbReference type="ARBA" id="ARBA00023136"/>
    </source>
</evidence>
<dbReference type="SUPFAM" id="SSF161098">
    <property type="entry name" value="MetI-like"/>
    <property type="match status" value="1"/>
</dbReference>
<evidence type="ECO:0000256" key="7">
    <source>
        <dbReference type="RuleBase" id="RU363032"/>
    </source>
</evidence>
<feature type="domain" description="ABC transmembrane type-1" evidence="8">
    <location>
        <begin position="75"/>
        <end position="266"/>
    </location>
</feature>
<evidence type="ECO:0000313" key="9">
    <source>
        <dbReference type="EMBL" id="GAA1743812.1"/>
    </source>
</evidence>
<gene>
    <name evidence="9" type="ORF">GCM10009681_13260</name>
</gene>
<organism evidence="9 10">
    <name type="scientific">Luedemannella helvata</name>
    <dbReference type="NCBI Taxonomy" id="349315"/>
    <lineage>
        <taxon>Bacteria</taxon>
        <taxon>Bacillati</taxon>
        <taxon>Actinomycetota</taxon>
        <taxon>Actinomycetes</taxon>
        <taxon>Micromonosporales</taxon>
        <taxon>Micromonosporaceae</taxon>
        <taxon>Luedemannella</taxon>
    </lineage>
</organism>
<dbReference type="InterPro" id="IPR035906">
    <property type="entry name" value="MetI-like_sf"/>
</dbReference>
<evidence type="ECO:0000256" key="4">
    <source>
        <dbReference type="ARBA" id="ARBA00022692"/>
    </source>
</evidence>
<evidence type="ECO:0000256" key="1">
    <source>
        <dbReference type="ARBA" id="ARBA00004651"/>
    </source>
</evidence>
<protein>
    <submittedName>
        <fullName evidence="9">Carbohydrate ABC transporter permease</fullName>
    </submittedName>
</protein>
<evidence type="ECO:0000256" key="3">
    <source>
        <dbReference type="ARBA" id="ARBA00022475"/>
    </source>
</evidence>
<evidence type="ECO:0000313" key="10">
    <source>
        <dbReference type="Proteomes" id="UP001500655"/>
    </source>
</evidence>
<evidence type="ECO:0000256" key="5">
    <source>
        <dbReference type="ARBA" id="ARBA00022989"/>
    </source>
</evidence>
<feature type="transmembrane region" description="Helical" evidence="7">
    <location>
        <begin position="74"/>
        <end position="98"/>
    </location>
</feature>
<keyword evidence="4 7" id="KW-0812">Transmembrane</keyword>
<dbReference type="RefSeq" id="WP_344077979.1">
    <property type="nucleotide sequence ID" value="NZ_BAAALS010000005.1"/>
</dbReference>
<dbReference type="Pfam" id="PF00528">
    <property type="entry name" value="BPD_transp_1"/>
    <property type="match status" value="1"/>
</dbReference>